<evidence type="ECO:0000313" key="2">
    <source>
        <dbReference type="EMBL" id="CAA9581513.1"/>
    </source>
</evidence>
<feature type="region of interest" description="Disordered" evidence="1">
    <location>
        <begin position="75"/>
        <end position="98"/>
    </location>
</feature>
<gene>
    <name evidence="2" type="ORF">AVDCRST_MAG19-4002</name>
</gene>
<feature type="region of interest" description="Disordered" evidence="1">
    <location>
        <begin position="1"/>
        <end position="25"/>
    </location>
</feature>
<evidence type="ECO:0000256" key="1">
    <source>
        <dbReference type="SAM" id="MobiDB-lite"/>
    </source>
</evidence>
<sequence length="138" mass="14667">MGDGERTVVDGQTSWRARQDGRTTELNTRTEIALDGDACGWGVAAPGGRGRVERVETESPQVRRFLNRVLGAMERASRPSTVRPVPKPVPKPPTPVPATAPVPCPLCGGEAWPDCEVCDGAGAVTARQAARFLDPHAD</sequence>
<accession>A0A6J4VMG3</accession>
<dbReference type="AlphaFoldDB" id="A0A6J4VMG3"/>
<feature type="compositionally biased region" description="Pro residues" evidence="1">
    <location>
        <begin position="85"/>
        <end position="98"/>
    </location>
</feature>
<organism evidence="2">
    <name type="scientific">uncultured Thermomicrobiales bacterium</name>
    <dbReference type="NCBI Taxonomy" id="1645740"/>
    <lineage>
        <taxon>Bacteria</taxon>
        <taxon>Pseudomonadati</taxon>
        <taxon>Thermomicrobiota</taxon>
        <taxon>Thermomicrobia</taxon>
        <taxon>Thermomicrobiales</taxon>
        <taxon>environmental samples</taxon>
    </lineage>
</organism>
<name>A0A6J4VMG3_9BACT</name>
<reference evidence="2" key="1">
    <citation type="submission" date="2020-02" db="EMBL/GenBank/DDBJ databases">
        <authorList>
            <person name="Meier V. D."/>
        </authorList>
    </citation>
    <scope>NUCLEOTIDE SEQUENCE</scope>
    <source>
        <strain evidence="2">AVDCRST_MAG19</strain>
    </source>
</reference>
<dbReference type="EMBL" id="CADCWL010000224">
    <property type="protein sequence ID" value="CAA9581513.1"/>
    <property type="molecule type" value="Genomic_DNA"/>
</dbReference>
<proteinExistence type="predicted"/>
<protein>
    <submittedName>
        <fullName evidence="2">Uncharacterized protein</fullName>
    </submittedName>
</protein>